<keyword evidence="3" id="KW-1185">Reference proteome</keyword>
<keyword evidence="1" id="KW-0472">Membrane</keyword>
<keyword evidence="1" id="KW-0812">Transmembrane</keyword>
<evidence type="ECO:0000256" key="1">
    <source>
        <dbReference type="SAM" id="Phobius"/>
    </source>
</evidence>
<proteinExistence type="predicted"/>
<keyword evidence="1" id="KW-1133">Transmembrane helix</keyword>
<evidence type="ECO:0000313" key="2">
    <source>
        <dbReference type="EMBL" id="KAE9605006.1"/>
    </source>
</evidence>
<reference evidence="3" key="1">
    <citation type="journal article" date="2020" name="Nat. Commun.">
        <title>Genome sequence of the cluster root forming white lupin.</title>
        <authorList>
            <person name="Hufnagel B."/>
            <person name="Marques A."/>
            <person name="Soriano A."/>
            <person name="Marques L."/>
            <person name="Divol F."/>
            <person name="Doumas P."/>
            <person name="Sallet E."/>
            <person name="Mancinotti D."/>
            <person name="Carrere S."/>
            <person name="Marande W."/>
            <person name="Arribat S."/>
            <person name="Keller J."/>
            <person name="Huneau C."/>
            <person name="Blein T."/>
            <person name="Aime D."/>
            <person name="Laguerre M."/>
            <person name="Taylor J."/>
            <person name="Schubert V."/>
            <person name="Nelson M."/>
            <person name="Geu-Flores F."/>
            <person name="Crespi M."/>
            <person name="Gallardo-Guerrero K."/>
            <person name="Delaux P.-M."/>
            <person name="Salse J."/>
            <person name="Berges H."/>
            <person name="Guyot R."/>
            <person name="Gouzy J."/>
            <person name="Peret B."/>
        </authorList>
    </citation>
    <scope>NUCLEOTIDE SEQUENCE [LARGE SCALE GENOMIC DNA]</scope>
    <source>
        <strain evidence="3">cv. Amiga</strain>
    </source>
</reference>
<name>A0A6A4PUM6_LUPAL</name>
<organism evidence="2 3">
    <name type="scientific">Lupinus albus</name>
    <name type="common">White lupine</name>
    <name type="synonym">Lupinus termis</name>
    <dbReference type="NCBI Taxonomy" id="3870"/>
    <lineage>
        <taxon>Eukaryota</taxon>
        <taxon>Viridiplantae</taxon>
        <taxon>Streptophyta</taxon>
        <taxon>Embryophyta</taxon>
        <taxon>Tracheophyta</taxon>
        <taxon>Spermatophyta</taxon>
        <taxon>Magnoliopsida</taxon>
        <taxon>eudicotyledons</taxon>
        <taxon>Gunneridae</taxon>
        <taxon>Pentapetalae</taxon>
        <taxon>rosids</taxon>
        <taxon>fabids</taxon>
        <taxon>Fabales</taxon>
        <taxon>Fabaceae</taxon>
        <taxon>Papilionoideae</taxon>
        <taxon>50 kb inversion clade</taxon>
        <taxon>genistoids sensu lato</taxon>
        <taxon>core genistoids</taxon>
        <taxon>Genisteae</taxon>
        <taxon>Lupinus</taxon>
    </lineage>
</organism>
<sequence>MLNFLPQICERINISLQISLYWDQNGTLIIYPMLFPIIQILFITPNVQKIASIN</sequence>
<dbReference type="EMBL" id="WOCE01000010">
    <property type="protein sequence ID" value="KAE9605006.1"/>
    <property type="molecule type" value="Genomic_DNA"/>
</dbReference>
<feature type="transmembrane region" description="Helical" evidence="1">
    <location>
        <begin position="29"/>
        <end position="47"/>
    </location>
</feature>
<dbReference type="Proteomes" id="UP000447434">
    <property type="component" value="Chromosome 10"/>
</dbReference>
<accession>A0A6A4PUM6</accession>
<protein>
    <submittedName>
        <fullName evidence="2">Uncharacterized protein</fullName>
    </submittedName>
</protein>
<comment type="caution">
    <text evidence="2">The sequence shown here is derived from an EMBL/GenBank/DDBJ whole genome shotgun (WGS) entry which is preliminary data.</text>
</comment>
<evidence type="ECO:0000313" key="3">
    <source>
        <dbReference type="Proteomes" id="UP000447434"/>
    </source>
</evidence>
<dbReference type="AlphaFoldDB" id="A0A6A4PUM6"/>
<gene>
    <name evidence="2" type="ORF">Lalb_Chr10g0092561</name>
</gene>